<feature type="compositionally biased region" description="Polar residues" evidence="1">
    <location>
        <begin position="71"/>
        <end position="84"/>
    </location>
</feature>
<dbReference type="Proteomes" id="UP000070544">
    <property type="component" value="Unassembled WGS sequence"/>
</dbReference>
<protein>
    <submittedName>
        <fullName evidence="2">Uncharacterized protein</fullName>
    </submittedName>
</protein>
<evidence type="ECO:0000313" key="3">
    <source>
        <dbReference type="Proteomes" id="UP000070544"/>
    </source>
</evidence>
<evidence type="ECO:0000313" key="2">
    <source>
        <dbReference type="EMBL" id="KXS16133.1"/>
    </source>
</evidence>
<feature type="region of interest" description="Disordered" evidence="1">
    <location>
        <begin position="47"/>
        <end position="122"/>
    </location>
</feature>
<feature type="compositionally biased region" description="Low complexity" evidence="1">
    <location>
        <begin position="89"/>
        <end position="104"/>
    </location>
</feature>
<sequence>MHTILFTVYVKPSCRVGCVRSRISGCQVDGTQSISLIMSDRPQTRMVFHFPPPPPGAGAGAYPSPSPSGSNVSARSGQTRNGQFYPSMISPSSQGSTSDSPSIGQSVYNSPGGSPHGGSGYHPETVLSYGMERFAPAKPKEPCDAEGKHVPFEPELVYLTDATGVFQMVEDDQWNKFIDENCAHPLPAHISRFAFPSIINRSLFELISEPKVQHFFRHLMTMVISVVLRFARIRA</sequence>
<name>A0A139AI81_GONPJ</name>
<organism evidence="2 3">
    <name type="scientific">Gonapodya prolifera (strain JEL478)</name>
    <name type="common">Monoblepharis prolifera</name>
    <dbReference type="NCBI Taxonomy" id="1344416"/>
    <lineage>
        <taxon>Eukaryota</taxon>
        <taxon>Fungi</taxon>
        <taxon>Fungi incertae sedis</taxon>
        <taxon>Chytridiomycota</taxon>
        <taxon>Chytridiomycota incertae sedis</taxon>
        <taxon>Monoblepharidomycetes</taxon>
        <taxon>Monoblepharidales</taxon>
        <taxon>Gonapodyaceae</taxon>
        <taxon>Gonapodya</taxon>
    </lineage>
</organism>
<dbReference type="OrthoDB" id="2149881at2759"/>
<evidence type="ECO:0000256" key="1">
    <source>
        <dbReference type="SAM" id="MobiDB-lite"/>
    </source>
</evidence>
<keyword evidence="3" id="KW-1185">Reference proteome</keyword>
<accession>A0A139AI81</accession>
<dbReference type="AlphaFoldDB" id="A0A139AI81"/>
<dbReference type="EMBL" id="KQ965756">
    <property type="protein sequence ID" value="KXS16133.1"/>
    <property type="molecule type" value="Genomic_DNA"/>
</dbReference>
<reference evidence="2 3" key="1">
    <citation type="journal article" date="2015" name="Genome Biol. Evol.">
        <title>Phylogenomic analyses indicate that early fungi evolved digesting cell walls of algal ancestors of land plants.</title>
        <authorList>
            <person name="Chang Y."/>
            <person name="Wang S."/>
            <person name="Sekimoto S."/>
            <person name="Aerts A.L."/>
            <person name="Choi C."/>
            <person name="Clum A."/>
            <person name="LaButti K.M."/>
            <person name="Lindquist E.A."/>
            <person name="Yee Ngan C."/>
            <person name="Ohm R.A."/>
            <person name="Salamov A.A."/>
            <person name="Grigoriev I.V."/>
            <person name="Spatafora J.W."/>
            <person name="Berbee M.L."/>
        </authorList>
    </citation>
    <scope>NUCLEOTIDE SEQUENCE [LARGE SCALE GENOMIC DNA]</scope>
    <source>
        <strain evidence="2 3">JEL478</strain>
    </source>
</reference>
<gene>
    <name evidence="2" type="ORF">M427DRAFT_301461</name>
</gene>
<proteinExistence type="predicted"/>
<feature type="compositionally biased region" description="Low complexity" evidence="1">
    <location>
        <begin position="60"/>
        <end position="70"/>
    </location>
</feature>